<dbReference type="PRINTS" id="PR00081">
    <property type="entry name" value="GDHRDH"/>
</dbReference>
<evidence type="ECO:0000256" key="3">
    <source>
        <dbReference type="ARBA" id="ARBA00023002"/>
    </source>
</evidence>
<name>A0AA37T118_9ALTE</name>
<dbReference type="CDD" id="cd05233">
    <property type="entry name" value="SDR_c"/>
    <property type="match status" value="1"/>
</dbReference>
<dbReference type="InterPro" id="IPR036291">
    <property type="entry name" value="NAD(P)-bd_dom_sf"/>
</dbReference>
<evidence type="ECO:0000256" key="1">
    <source>
        <dbReference type="ARBA" id="ARBA00006484"/>
    </source>
</evidence>
<reference evidence="4" key="1">
    <citation type="journal article" date="2014" name="Int. J. Syst. Evol. Microbiol.">
        <title>Complete genome sequence of Corynebacterium casei LMG S-19264T (=DSM 44701T), isolated from a smear-ripened cheese.</title>
        <authorList>
            <consortium name="US DOE Joint Genome Institute (JGI-PGF)"/>
            <person name="Walter F."/>
            <person name="Albersmeier A."/>
            <person name="Kalinowski J."/>
            <person name="Ruckert C."/>
        </authorList>
    </citation>
    <scope>NUCLEOTIDE SEQUENCE</scope>
    <source>
        <strain evidence="4">NBRC 110023</strain>
    </source>
</reference>
<evidence type="ECO:0000313" key="4">
    <source>
        <dbReference type="EMBL" id="GLR72982.1"/>
    </source>
</evidence>
<dbReference type="Pfam" id="PF00106">
    <property type="entry name" value="adh_short"/>
    <property type="match status" value="1"/>
</dbReference>
<dbReference type="PANTHER" id="PTHR43618:SF8">
    <property type="entry name" value="7ALPHA-HYDROXYSTEROID DEHYDROGENASE"/>
    <property type="match status" value="1"/>
</dbReference>
<dbReference type="AlphaFoldDB" id="A0AA37T118"/>
<dbReference type="Proteomes" id="UP001156601">
    <property type="component" value="Unassembled WGS sequence"/>
</dbReference>
<gene>
    <name evidence="4" type="ORF">GCM10007852_38900</name>
</gene>
<reference evidence="4" key="2">
    <citation type="submission" date="2023-01" db="EMBL/GenBank/DDBJ databases">
        <title>Draft genome sequence of Agaribacter marinus strain NBRC 110023.</title>
        <authorList>
            <person name="Sun Q."/>
            <person name="Mori K."/>
        </authorList>
    </citation>
    <scope>NUCLEOTIDE SEQUENCE</scope>
    <source>
        <strain evidence="4">NBRC 110023</strain>
    </source>
</reference>
<protein>
    <submittedName>
        <fullName evidence="4">Short-chain dehydrogenase</fullName>
    </submittedName>
</protein>
<evidence type="ECO:0000313" key="5">
    <source>
        <dbReference type="Proteomes" id="UP001156601"/>
    </source>
</evidence>
<proteinExistence type="inferred from homology"/>
<comment type="caution">
    <text evidence="4">The sequence shown here is derived from an EMBL/GenBank/DDBJ whole genome shotgun (WGS) entry which is preliminary data.</text>
</comment>
<dbReference type="SUPFAM" id="SSF51735">
    <property type="entry name" value="NAD(P)-binding Rossmann-fold domains"/>
    <property type="match status" value="1"/>
</dbReference>
<evidence type="ECO:0000256" key="2">
    <source>
        <dbReference type="ARBA" id="ARBA00022857"/>
    </source>
</evidence>
<dbReference type="InterPro" id="IPR052178">
    <property type="entry name" value="Sec_Metab_Biosynth_SDR"/>
</dbReference>
<organism evidence="4 5">
    <name type="scientific">Agaribacter marinus</name>
    <dbReference type="NCBI Taxonomy" id="1431249"/>
    <lineage>
        <taxon>Bacteria</taxon>
        <taxon>Pseudomonadati</taxon>
        <taxon>Pseudomonadota</taxon>
        <taxon>Gammaproteobacteria</taxon>
        <taxon>Alteromonadales</taxon>
        <taxon>Alteromonadaceae</taxon>
        <taxon>Agaribacter</taxon>
    </lineage>
</organism>
<dbReference type="GO" id="GO:0016491">
    <property type="term" value="F:oxidoreductase activity"/>
    <property type="evidence" value="ECO:0007669"/>
    <property type="project" value="UniProtKB-KW"/>
</dbReference>
<dbReference type="RefSeq" id="WP_284219401.1">
    <property type="nucleotide sequence ID" value="NZ_BSOT01000019.1"/>
</dbReference>
<comment type="similarity">
    <text evidence="1">Belongs to the short-chain dehydrogenases/reductases (SDR) family.</text>
</comment>
<accession>A0AA37T118</accession>
<dbReference type="Gene3D" id="3.40.50.720">
    <property type="entry name" value="NAD(P)-binding Rossmann-like Domain"/>
    <property type="match status" value="1"/>
</dbReference>
<keyword evidence="2" id="KW-0521">NADP</keyword>
<dbReference type="EMBL" id="BSOT01000019">
    <property type="protein sequence ID" value="GLR72982.1"/>
    <property type="molecule type" value="Genomic_DNA"/>
</dbReference>
<dbReference type="PANTHER" id="PTHR43618">
    <property type="entry name" value="7-ALPHA-HYDROXYSTEROID DEHYDROGENASE"/>
    <property type="match status" value="1"/>
</dbReference>
<sequence length="248" mass="26497">MTIQSKKALVIGGSSGSGREIALRLAESGVDTTVVARDLAKLETLKSANPNITVLAEDAASEGSAARLLSEHEPDLLILSAGHAQPMAPFFEQSWEAFSGAWNIDTKIAHAFLSAAITLPMASGSTIINFSSGAGLSGSRLSGGYAGAKRMQHFLTEYAQKEAALRNLDLNFYSIIPKQLIAETELGQAAGQAYAEANGKTLTDFMNQWEQPLTAKKISDYIIELLSHKELFPEQSYFATGTGITLNN</sequence>
<dbReference type="InterPro" id="IPR002347">
    <property type="entry name" value="SDR_fam"/>
</dbReference>
<keyword evidence="5" id="KW-1185">Reference proteome</keyword>
<keyword evidence="3" id="KW-0560">Oxidoreductase</keyword>